<sequence length="62" mass="6351">MRVNQARNPFGMPVAQAMTGLIESAPTQGAISRVVGSDGFRPTEVPKSAANAMPAKGESGHA</sequence>
<reference evidence="2 3" key="1">
    <citation type="submission" date="2020-01" db="EMBL/GenBank/DDBJ databases">
        <title>Complete Genome Sequence of Pseudomonas putida Strain TS312, Harboring the HdtS type N-acyl-homoserine Lactone Synthase, Isolated from a Paper Mill.</title>
        <authorList>
            <person name="Hosoe A."/>
            <person name="Suenaga T."/>
            <person name="Sugi T."/>
            <person name="Izumi T."/>
            <person name="Nagai N."/>
            <person name="Terada A."/>
        </authorList>
    </citation>
    <scope>NUCLEOTIDE SEQUENCE [LARGE SCALE GENOMIC DNA]</scope>
    <source>
        <strain evidence="2 3">TS312</strain>
    </source>
</reference>
<name>A0A7U6M2A5_PSEPU</name>
<evidence type="ECO:0000313" key="3">
    <source>
        <dbReference type="Proteomes" id="UP000464661"/>
    </source>
</evidence>
<organism evidence="2 3">
    <name type="scientific">Pseudomonas putida</name>
    <name type="common">Arthrobacter siderocapsulatus</name>
    <dbReference type="NCBI Taxonomy" id="303"/>
    <lineage>
        <taxon>Bacteria</taxon>
        <taxon>Pseudomonadati</taxon>
        <taxon>Pseudomonadota</taxon>
        <taxon>Gammaproteobacteria</taxon>
        <taxon>Pseudomonadales</taxon>
        <taxon>Pseudomonadaceae</taxon>
        <taxon>Pseudomonas</taxon>
    </lineage>
</organism>
<gene>
    <name evidence="2" type="ORF">PPTS312_26000</name>
</gene>
<dbReference type="Proteomes" id="UP000464661">
    <property type="component" value="Chromosome"/>
</dbReference>
<feature type="region of interest" description="Disordered" evidence="1">
    <location>
        <begin position="36"/>
        <end position="62"/>
    </location>
</feature>
<accession>A0A7U6M2A5</accession>
<proteinExistence type="predicted"/>
<evidence type="ECO:0000313" key="2">
    <source>
        <dbReference type="EMBL" id="BBU44685.1"/>
    </source>
</evidence>
<dbReference type="EMBL" id="AP022324">
    <property type="protein sequence ID" value="BBU44685.1"/>
    <property type="molecule type" value="Genomic_DNA"/>
</dbReference>
<protein>
    <submittedName>
        <fullName evidence="2">Uncharacterized protein</fullName>
    </submittedName>
</protein>
<evidence type="ECO:0000256" key="1">
    <source>
        <dbReference type="SAM" id="MobiDB-lite"/>
    </source>
</evidence>
<dbReference type="AlphaFoldDB" id="A0A7U6M2A5"/>